<dbReference type="InterPro" id="IPR021974">
    <property type="entry name" value="DUF3581"/>
</dbReference>
<dbReference type="Pfam" id="PF12119">
    <property type="entry name" value="DUF3581"/>
    <property type="match status" value="1"/>
</dbReference>
<dbReference type="STRING" id="1796497.GCE9029_01138"/>
<accession>A0A128EY25</accession>
<dbReference type="AlphaFoldDB" id="A0A128EY25"/>
<reference evidence="2" key="1">
    <citation type="submission" date="2016-02" db="EMBL/GenBank/DDBJ databases">
        <authorList>
            <person name="Rodrigo-Torres Lidia"/>
            <person name="Arahal R.David."/>
        </authorList>
    </citation>
    <scope>NUCLEOTIDE SEQUENCE [LARGE SCALE GENOMIC DNA]</scope>
    <source>
        <strain evidence="2">CECT 9029</strain>
    </source>
</reference>
<sequence length="253" mass="28294">MPNKINSGHPPKEIMQLDNYFSQKDGQFVFTRQQASHFAKLVAGDFNPIHDEDSKRFCVPGDLLFSVLLAKAGISQNMRVSFSGMISDNLGLAIREDENGHLDVIDANDKCYLTMHREGDNLVNEKLAANVAENYVKFSGMNFPHIMVPLMEESGMMINPDRPLVMYESMELNFKHLNFSNPTVELTNSTMEVSGKRGAVILAFAFRENGEVIGEGKKKMVCSGLREYETSAVDALVDRFNSRKSEFLSAQPA</sequence>
<name>A0A128EY25_9GAMM</name>
<proteinExistence type="predicted"/>
<dbReference type="EMBL" id="FIZX01000001">
    <property type="protein sequence ID" value="CZF78916.1"/>
    <property type="molecule type" value="Genomic_DNA"/>
</dbReference>
<dbReference type="Proteomes" id="UP000071641">
    <property type="component" value="Unassembled WGS sequence"/>
</dbReference>
<gene>
    <name evidence="1" type="ORF">GCE9029_01138</name>
</gene>
<keyword evidence="2" id="KW-1185">Reference proteome</keyword>
<organism evidence="1 2">
    <name type="scientific">Grimontia celer</name>
    <dbReference type="NCBI Taxonomy" id="1796497"/>
    <lineage>
        <taxon>Bacteria</taxon>
        <taxon>Pseudomonadati</taxon>
        <taxon>Pseudomonadota</taxon>
        <taxon>Gammaproteobacteria</taxon>
        <taxon>Vibrionales</taxon>
        <taxon>Vibrionaceae</taxon>
        <taxon>Grimontia</taxon>
    </lineage>
</organism>
<evidence type="ECO:0000313" key="1">
    <source>
        <dbReference type="EMBL" id="CZF78916.1"/>
    </source>
</evidence>
<evidence type="ECO:0008006" key="3">
    <source>
        <dbReference type="Google" id="ProtNLM"/>
    </source>
</evidence>
<protein>
    <recommendedName>
        <fullName evidence="3">DUF3581 domain-containing protein</fullName>
    </recommendedName>
</protein>
<evidence type="ECO:0000313" key="2">
    <source>
        <dbReference type="Proteomes" id="UP000071641"/>
    </source>
</evidence>